<reference evidence="2 3" key="1">
    <citation type="submission" date="2017-03" db="EMBL/GenBank/DDBJ databases">
        <title>WGS assembly of Porphyra umbilicalis.</title>
        <authorList>
            <person name="Brawley S.H."/>
            <person name="Blouin N.A."/>
            <person name="Ficko-Blean E."/>
            <person name="Wheeler G.L."/>
            <person name="Lohr M."/>
            <person name="Goodson H.V."/>
            <person name="Jenkins J.W."/>
            <person name="Blaby-Haas C.E."/>
            <person name="Helliwell K.E."/>
            <person name="Chan C."/>
            <person name="Marriage T."/>
            <person name="Bhattacharya D."/>
            <person name="Klein A.S."/>
            <person name="Badis Y."/>
            <person name="Brodie J."/>
            <person name="Cao Y."/>
            <person name="Collen J."/>
            <person name="Dittami S.M."/>
            <person name="Gachon C.M."/>
            <person name="Green B.R."/>
            <person name="Karpowicz S."/>
            <person name="Kim J.W."/>
            <person name="Kudahl U."/>
            <person name="Lin S."/>
            <person name="Michel G."/>
            <person name="Mittag M."/>
            <person name="Olson B.J."/>
            <person name="Pangilinan J."/>
            <person name="Peng Y."/>
            <person name="Qiu H."/>
            <person name="Shu S."/>
            <person name="Singer J.T."/>
            <person name="Smith A.G."/>
            <person name="Sprecher B.N."/>
            <person name="Wagner V."/>
            <person name="Wang W."/>
            <person name="Wang Z.-Y."/>
            <person name="Yan J."/>
            <person name="Yarish C."/>
            <person name="Zoeuner-Riek S."/>
            <person name="Zhuang Y."/>
            <person name="Zou Y."/>
            <person name="Lindquist E.A."/>
            <person name="Grimwood J."/>
            <person name="Barry K."/>
            <person name="Rokhsar D.S."/>
            <person name="Schmutz J."/>
            <person name="Stiller J.W."/>
            <person name="Grossman A.R."/>
            <person name="Prochnik S.E."/>
        </authorList>
    </citation>
    <scope>NUCLEOTIDE SEQUENCE [LARGE SCALE GENOMIC DNA]</scope>
    <source>
        <strain evidence="2">4086291</strain>
    </source>
</reference>
<sequence>MAAPHTLRSLTAPVRRVWHAPSCLPLTTARAISRAVTALQSGGAPFGAHPTSPAHGGVGAHAVGRRSVGNPVATRPPSCGSGAARASSARGSSQFGTRGALLLPSPADPERACVAPVAARAAATMADRWRRGTTWPAACCSSAAGGSALTAGVTCQRRDLWTRRVWADIVAHRRQYLASTRQWQQGEEASGLP</sequence>
<feature type="compositionally biased region" description="Low complexity" evidence="1">
    <location>
        <begin position="80"/>
        <end position="93"/>
    </location>
</feature>
<dbReference type="AlphaFoldDB" id="A0A1X6P3Z9"/>
<gene>
    <name evidence="2" type="ORF">BU14_0234s0002</name>
</gene>
<feature type="region of interest" description="Disordered" evidence="1">
    <location>
        <begin position="71"/>
        <end position="100"/>
    </location>
</feature>
<name>A0A1X6P3Z9_PORUM</name>
<evidence type="ECO:0000313" key="3">
    <source>
        <dbReference type="Proteomes" id="UP000218209"/>
    </source>
</evidence>
<keyword evidence="3" id="KW-1185">Reference proteome</keyword>
<evidence type="ECO:0000256" key="1">
    <source>
        <dbReference type="SAM" id="MobiDB-lite"/>
    </source>
</evidence>
<evidence type="ECO:0000313" key="2">
    <source>
        <dbReference type="EMBL" id="OSX75475.1"/>
    </source>
</evidence>
<organism evidence="2 3">
    <name type="scientific">Porphyra umbilicalis</name>
    <name type="common">Purple laver</name>
    <name type="synonym">Red alga</name>
    <dbReference type="NCBI Taxonomy" id="2786"/>
    <lineage>
        <taxon>Eukaryota</taxon>
        <taxon>Rhodophyta</taxon>
        <taxon>Bangiophyceae</taxon>
        <taxon>Bangiales</taxon>
        <taxon>Bangiaceae</taxon>
        <taxon>Porphyra</taxon>
    </lineage>
</organism>
<protein>
    <submittedName>
        <fullName evidence="2">Uncharacterized protein</fullName>
    </submittedName>
</protein>
<accession>A0A1X6P3Z9</accession>
<dbReference type="EMBL" id="KV918901">
    <property type="protein sequence ID" value="OSX75475.1"/>
    <property type="molecule type" value="Genomic_DNA"/>
</dbReference>
<dbReference type="Proteomes" id="UP000218209">
    <property type="component" value="Unassembled WGS sequence"/>
</dbReference>
<proteinExistence type="predicted"/>